<dbReference type="InterPro" id="IPR003154">
    <property type="entry name" value="S1/P1nuclease"/>
</dbReference>
<dbReference type="PANTHER" id="PTHR33146:SF14">
    <property type="entry name" value="ENDONUCLEASE 1"/>
    <property type="match status" value="1"/>
</dbReference>
<keyword evidence="2" id="KW-0479">Metal-binding</keyword>
<evidence type="ECO:0000256" key="6">
    <source>
        <dbReference type="ARBA" id="ARBA00023180"/>
    </source>
</evidence>
<name>Q8XRE8_RALN1</name>
<evidence type="ECO:0000313" key="9">
    <source>
        <dbReference type="Proteomes" id="UP000001436"/>
    </source>
</evidence>
<keyword evidence="9" id="KW-1185">Reference proteome</keyword>
<keyword evidence="3" id="KW-0255">Endonuclease</keyword>
<dbReference type="GO" id="GO:0004519">
    <property type="term" value="F:endonuclease activity"/>
    <property type="evidence" value="ECO:0007669"/>
    <property type="project" value="UniProtKB-KW"/>
</dbReference>
<dbReference type="GO" id="GO:0016788">
    <property type="term" value="F:hydrolase activity, acting on ester bonds"/>
    <property type="evidence" value="ECO:0007669"/>
    <property type="project" value="InterPro"/>
</dbReference>
<evidence type="ECO:0000313" key="8">
    <source>
        <dbReference type="EMBL" id="CAD18057.1"/>
    </source>
</evidence>
<reference evidence="8 9" key="1">
    <citation type="journal article" date="2002" name="Nature">
        <title>Genome sequence of the plant pathogen Ralstonia solanacearum.</title>
        <authorList>
            <person name="Salanoubat M."/>
            <person name="Genin S."/>
            <person name="Artiguenave F."/>
            <person name="Gouzy J."/>
            <person name="Mangenot S."/>
            <person name="Arlat M."/>
            <person name="Billault A."/>
            <person name="Brottier P."/>
            <person name="Camus J.C."/>
            <person name="Cattolico L."/>
            <person name="Chandler M."/>
            <person name="Choisne N."/>
            <person name="Claudel-Renard C."/>
            <person name="Cunnac S."/>
            <person name="Demange N."/>
            <person name="Gaspin C."/>
            <person name="Lavie M."/>
            <person name="Moisan A."/>
            <person name="Robert C."/>
            <person name="Saurin W."/>
            <person name="Schiex T."/>
            <person name="Siguier P."/>
            <person name="Thebault P."/>
            <person name="Whalen M."/>
            <person name="Wincker P."/>
            <person name="Levy M."/>
            <person name="Weissenbach J."/>
            <person name="Boucher C.A."/>
        </authorList>
    </citation>
    <scope>NUCLEOTIDE SEQUENCE [LARGE SCALE GENOMIC DNA]</scope>
    <source>
        <strain evidence="9">ATCC BAA-1114 / GMI1000</strain>
    </source>
</reference>
<dbReference type="PATRIC" id="fig|267608.8.peg.4382"/>
<evidence type="ECO:0000256" key="3">
    <source>
        <dbReference type="ARBA" id="ARBA00022759"/>
    </source>
</evidence>
<accession>Q8XRE8</accession>
<dbReference type="PANTHER" id="PTHR33146">
    <property type="entry name" value="ENDONUCLEASE 4"/>
    <property type="match status" value="1"/>
</dbReference>
<dbReference type="GO" id="GO:0003676">
    <property type="term" value="F:nucleic acid binding"/>
    <property type="evidence" value="ECO:0007669"/>
    <property type="project" value="InterPro"/>
</dbReference>
<dbReference type="EnsemblBacteria" id="CAD18057">
    <property type="protein sequence ID" value="CAD18057"/>
    <property type="gene ID" value="RSp0906"/>
</dbReference>
<keyword evidence="1" id="KW-0540">Nuclease</keyword>
<dbReference type="RefSeq" id="WP_011004203.1">
    <property type="nucleotide sequence ID" value="NC_003296.1"/>
</dbReference>
<dbReference type="Gene3D" id="1.10.575.10">
    <property type="entry name" value="P1 Nuclease"/>
    <property type="match status" value="1"/>
</dbReference>
<evidence type="ECO:0000256" key="5">
    <source>
        <dbReference type="ARBA" id="ARBA00023157"/>
    </source>
</evidence>
<keyword evidence="7" id="KW-0732">Signal</keyword>
<dbReference type="KEGG" id="rso:RSp0906"/>
<keyword evidence="6" id="KW-0325">Glycoprotein</keyword>
<dbReference type="eggNOG" id="ENOG50317P0">
    <property type="taxonomic scope" value="Bacteria"/>
</dbReference>
<dbReference type="Pfam" id="PF02265">
    <property type="entry name" value="S1-P1_nuclease"/>
    <property type="match status" value="1"/>
</dbReference>
<dbReference type="AlphaFoldDB" id="Q8XRE8"/>
<dbReference type="SUPFAM" id="SSF48537">
    <property type="entry name" value="Phospholipase C/P1 nuclease"/>
    <property type="match status" value="1"/>
</dbReference>
<dbReference type="CDD" id="cd11010">
    <property type="entry name" value="S1-P1_nuclease"/>
    <property type="match status" value="1"/>
</dbReference>
<gene>
    <name evidence="8" type="ordered locus">RSp0906</name>
</gene>
<keyword evidence="5" id="KW-1015">Disulfide bond</keyword>
<proteinExistence type="predicted"/>
<evidence type="ECO:0000256" key="7">
    <source>
        <dbReference type="SAM" id="SignalP"/>
    </source>
</evidence>
<evidence type="ECO:0000256" key="1">
    <source>
        <dbReference type="ARBA" id="ARBA00022722"/>
    </source>
</evidence>
<dbReference type="HOGENOM" id="CLU_044365_3_0_4"/>
<dbReference type="InterPro" id="IPR008947">
    <property type="entry name" value="PLipase_C/P1_nuclease_dom_sf"/>
</dbReference>
<organism evidence="8 9">
    <name type="scientific">Ralstonia nicotianae (strain ATCC BAA-1114 / GMI1000)</name>
    <name type="common">Ralstonia solanacearum</name>
    <dbReference type="NCBI Taxonomy" id="267608"/>
    <lineage>
        <taxon>Bacteria</taxon>
        <taxon>Pseudomonadati</taxon>
        <taxon>Pseudomonadota</taxon>
        <taxon>Betaproteobacteria</taxon>
        <taxon>Burkholderiales</taxon>
        <taxon>Burkholderiaceae</taxon>
        <taxon>Ralstonia</taxon>
        <taxon>Ralstonia solanacearum species complex</taxon>
    </lineage>
</organism>
<protein>
    <submittedName>
        <fullName evidence="8">Signal peptide protein</fullName>
    </submittedName>
</protein>
<dbReference type="EMBL" id="AL646053">
    <property type="protein sequence ID" value="CAD18057.1"/>
    <property type="molecule type" value="Genomic_DNA"/>
</dbReference>
<dbReference type="Proteomes" id="UP000001436">
    <property type="component" value="Plasmid pGMI1000MP"/>
</dbReference>
<dbReference type="GO" id="GO:0006308">
    <property type="term" value="P:DNA catabolic process"/>
    <property type="evidence" value="ECO:0007669"/>
    <property type="project" value="InterPro"/>
</dbReference>
<keyword evidence="4" id="KW-0378">Hydrolase</keyword>
<evidence type="ECO:0000256" key="4">
    <source>
        <dbReference type="ARBA" id="ARBA00022801"/>
    </source>
</evidence>
<evidence type="ECO:0000256" key="2">
    <source>
        <dbReference type="ARBA" id="ARBA00022723"/>
    </source>
</evidence>
<feature type="signal peptide" evidence="7">
    <location>
        <begin position="1"/>
        <end position="25"/>
    </location>
</feature>
<dbReference type="GO" id="GO:0046872">
    <property type="term" value="F:metal ion binding"/>
    <property type="evidence" value="ECO:0007669"/>
    <property type="project" value="UniProtKB-KW"/>
</dbReference>
<geneLocation type="plasmid" evidence="9">
    <name>megaplasmid Rsp</name>
</geneLocation>
<feature type="chain" id="PRO_5004317980" evidence="7">
    <location>
        <begin position="26"/>
        <end position="337"/>
    </location>
</feature>
<dbReference type="STRING" id="267608.RSp0906"/>
<sequence>MSPANPLLRAALAWAIMTACASAFAFGPDGHQTVGELADSLIAGTNAESQVQNILGMTLEQASVWADCAKGVTRTQSGKFVYQGAGHYPECKPFETTTGKSAMVAFVKRNWSGCHPAADEEVCHKQYHYTDVALQRGQYQQGLVGTSDHDIVAAIRAAIIKLQGGTTPSPIDFASKREALLLLSHYVGDIHQPLHVSAVYLDAQGHVVDPDQGTFDPQTKTIGGNSILDAGKKLHFEWDQVPAALKPDQLGVSGVAEARAIPLTSGDIISWPAQWATDTMHSAAPAFSGTAFSAEDASKHWQVTLPANYVSERETVQRAQLIKAGARLAQLLQAIWP</sequence>